<dbReference type="GO" id="GO:0004419">
    <property type="term" value="F:hydroxymethylglutaryl-CoA lyase activity"/>
    <property type="evidence" value="ECO:0007669"/>
    <property type="project" value="UniProtKB-EC"/>
</dbReference>
<protein>
    <recommendedName>
        <fullName evidence="3">hydroxymethylglutaryl-CoA lyase</fullName>
        <ecNumber evidence="3">4.1.3.4</ecNumber>
    </recommendedName>
</protein>
<proteinExistence type="inferred from homology"/>
<comment type="pathway">
    <text evidence="1">Metabolic intermediate metabolism; (S)-3-hydroxy-3-methylglutaryl-CoA degradation; acetoacetate from (S)-3-hydroxy-3-methylglutaryl-CoA: step 1/1.</text>
</comment>
<gene>
    <name evidence="8" type="ORF">N7450_003651</name>
</gene>
<reference evidence="8 9" key="1">
    <citation type="journal article" date="2023" name="IMA Fungus">
        <title>Comparative genomic study of the Penicillium genus elucidates a diverse pangenome and 15 lateral gene transfer events.</title>
        <authorList>
            <person name="Petersen C."/>
            <person name="Sorensen T."/>
            <person name="Nielsen M.R."/>
            <person name="Sondergaard T.E."/>
            <person name="Sorensen J.L."/>
            <person name="Fitzpatrick D.A."/>
            <person name="Frisvad J.C."/>
            <person name="Nielsen K.L."/>
        </authorList>
    </citation>
    <scope>NUCLEOTIDE SEQUENCE [LARGE SCALE GENOMIC DNA]</scope>
    <source>
        <strain evidence="8 9">IBT 29057</strain>
    </source>
</reference>
<dbReference type="InterPro" id="IPR013785">
    <property type="entry name" value="Aldolase_TIM"/>
</dbReference>
<dbReference type="EMBL" id="JAQJAC010000003">
    <property type="protein sequence ID" value="KAJ5589679.1"/>
    <property type="molecule type" value="Genomic_DNA"/>
</dbReference>
<keyword evidence="9" id="KW-1185">Reference proteome</keyword>
<dbReference type="GO" id="GO:0046951">
    <property type="term" value="P:ketone body biosynthetic process"/>
    <property type="evidence" value="ECO:0007669"/>
    <property type="project" value="TreeGrafter"/>
</dbReference>
<accession>A0AAD6GVM2</accession>
<feature type="domain" description="Pyruvate carboxyltransferase" evidence="7">
    <location>
        <begin position="9"/>
        <end position="274"/>
    </location>
</feature>
<sequence length="289" mass="31196">MTITESPFVRIVEVGPRDGLQNLSQWIPTTTKLDLIHRLERSGLRTIELTSLVSHRAVPQMADATNLLQDLDVQAMLAKTNVRLPVLVPNLRGLRIAHANGVKEIAVFISATEGFSRANINCTCDEAIERGGKWLLKPGDWALTCVDPYDGPTKPSSVLSCVRELLDMGCYEVSLGDTLGTGNPAAVRALLGYLKQHGIPMSGIAGHFHDTNNHALENAWAAYECGVRTLDSSIGGLGGCPFVPGAQGNVATEVLVASFEKAGIETGVNRKTLQETATWVRDVMLRVEN</sequence>
<evidence type="ECO:0000256" key="1">
    <source>
        <dbReference type="ARBA" id="ARBA00005143"/>
    </source>
</evidence>
<evidence type="ECO:0000256" key="4">
    <source>
        <dbReference type="ARBA" id="ARBA00022723"/>
    </source>
</evidence>
<dbReference type="Pfam" id="PF00682">
    <property type="entry name" value="HMGL-like"/>
    <property type="match status" value="1"/>
</dbReference>
<dbReference type="NCBIfam" id="NF004283">
    <property type="entry name" value="PRK05692.1"/>
    <property type="match status" value="1"/>
</dbReference>
<dbReference type="PANTHER" id="PTHR42738">
    <property type="entry name" value="HYDROXYMETHYLGLUTARYL-COA LYASE"/>
    <property type="match status" value="1"/>
</dbReference>
<dbReference type="EC" id="4.1.3.4" evidence="3"/>
<dbReference type="AlphaFoldDB" id="A0AAD6GVM2"/>
<comment type="similarity">
    <text evidence="2">Belongs to the HMG-CoA lyase family.</text>
</comment>
<keyword evidence="5" id="KW-0456">Lyase</keyword>
<keyword evidence="4" id="KW-0479">Metal-binding</keyword>
<dbReference type="Proteomes" id="UP001216150">
    <property type="component" value="Unassembled WGS sequence"/>
</dbReference>
<dbReference type="Gene3D" id="3.20.20.70">
    <property type="entry name" value="Aldolase class I"/>
    <property type="match status" value="1"/>
</dbReference>
<dbReference type="FunFam" id="3.20.20.70:FF:000071">
    <property type="entry name" value="Hydroxymethylglutaryl-CoA lyase"/>
    <property type="match status" value="1"/>
</dbReference>
<comment type="catalytic activity">
    <reaction evidence="6">
        <text>(3S)-3-hydroxy-3-methylglutaryl-CoA = acetoacetate + acetyl-CoA</text>
        <dbReference type="Rhea" id="RHEA:24404"/>
        <dbReference type="ChEBI" id="CHEBI:13705"/>
        <dbReference type="ChEBI" id="CHEBI:43074"/>
        <dbReference type="ChEBI" id="CHEBI:57288"/>
        <dbReference type="EC" id="4.1.3.4"/>
    </reaction>
</comment>
<dbReference type="InterPro" id="IPR000891">
    <property type="entry name" value="PYR_CT"/>
</dbReference>
<evidence type="ECO:0000256" key="5">
    <source>
        <dbReference type="ARBA" id="ARBA00023239"/>
    </source>
</evidence>
<dbReference type="GO" id="GO:0046872">
    <property type="term" value="F:metal ion binding"/>
    <property type="evidence" value="ECO:0007669"/>
    <property type="project" value="UniProtKB-KW"/>
</dbReference>
<evidence type="ECO:0000256" key="6">
    <source>
        <dbReference type="ARBA" id="ARBA00049877"/>
    </source>
</evidence>
<dbReference type="SUPFAM" id="SSF51569">
    <property type="entry name" value="Aldolase"/>
    <property type="match status" value="1"/>
</dbReference>
<evidence type="ECO:0000313" key="9">
    <source>
        <dbReference type="Proteomes" id="UP001216150"/>
    </source>
</evidence>
<dbReference type="CDD" id="cd07938">
    <property type="entry name" value="DRE_TIM_HMGL"/>
    <property type="match status" value="1"/>
</dbReference>
<name>A0AAD6GVM2_9EURO</name>
<evidence type="ECO:0000259" key="7">
    <source>
        <dbReference type="PROSITE" id="PS50991"/>
    </source>
</evidence>
<dbReference type="PANTHER" id="PTHR42738:SF17">
    <property type="entry name" value="HYDROXYMETHYLGLUTARYL-COA LYASE"/>
    <property type="match status" value="1"/>
</dbReference>
<dbReference type="InterPro" id="IPR043594">
    <property type="entry name" value="HMGL"/>
</dbReference>
<dbReference type="PROSITE" id="PS50991">
    <property type="entry name" value="PYR_CT"/>
    <property type="match status" value="1"/>
</dbReference>
<dbReference type="GO" id="GO:0006552">
    <property type="term" value="P:L-leucine catabolic process"/>
    <property type="evidence" value="ECO:0007669"/>
    <property type="project" value="TreeGrafter"/>
</dbReference>
<comment type="caution">
    <text evidence="8">The sequence shown here is derived from an EMBL/GenBank/DDBJ whole genome shotgun (WGS) entry which is preliminary data.</text>
</comment>
<evidence type="ECO:0000256" key="2">
    <source>
        <dbReference type="ARBA" id="ARBA00009405"/>
    </source>
</evidence>
<evidence type="ECO:0000256" key="3">
    <source>
        <dbReference type="ARBA" id="ARBA00012910"/>
    </source>
</evidence>
<evidence type="ECO:0000313" key="8">
    <source>
        <dbReference type="EMBL" id="KAJ5589679.1"/>
    </source>
</evidence>
<organism evidence="8 9">
    <name type="scientific">Penicillium hetheringtonii</name>
    <dbReference type="NCBI Taxonomy" id="911720"/>
    <lineage>
        <taxon>Eukaryota</taxon>
        <taxon>Fungi</taxon>
        <taxon>Dikarya</taxon>
        <taxon>Ascomycota</taxon>
        <taxon>Pezizomycotina</taxon>
        <taxon>Eurotiomycetes</taxon>
        <taxon>Eurotiomycetidae</taxon>
        <taxon>Eurotiales</taxon>
        <taxon>Aspergillaceae</taxon>
        <taxon>Penicillium</taxon>
    </lineage>
</organism>